<organism evidence="1">
    <name type="scientific">Arundo donax</name>
    <name type="common">Giant reed</name>
    <name type="synonym">Donax arundinaceus</name>
    <dbReference type="NCBI Taxonomy" id="35708"/>
    <lineage>
        <taxon>Eukaryota</taxon>
        <taxon>Viridiplantae</taxon>
        <taxon>Streptophyta</taxon>
        <taxon>Embryophyta</taxon>
        <taxon>Tracheophyta</taxon>
        <taxon>Spermatophyta</taxon>
        <taxon>Magnoliopsida</taxon>
        <taxon>Liliopsida</taxon>
        <taxon>Poales</taxon>
        <taxon>Poaceae</taxon>
        <taxon>PACMAD clade</taxon>
        <taxon>Arundinoideae</taxon>
        <taxon>Arundineae</taxon>
        <taxon>Arundo</taxon>
    </lineage>
</organism>
<reference evidence="1" key="2">
    <citation type="journal article" date="2015" name="Data Brief">
        <title>Shoot transcriptome of the giant reed, Arundo donax.</title>
        <authorList>
            <person name="Barrero R.A."/>
            <person name="Guerrero F.D."/>
            <person name="Moolhuijzen P."/>
            <person name="Goolsby J.A."/>
            <person name="Tidwell J."/>
            <person name="Bellgard S.E."/>
            <person name="Bellgard M.I."/>
        </authorList>
    </citation>
    <scope>NUCLEOTIDE SEQUENCE</scope>
    <source>
        <tissue evidence="1">Shoot tissue taken approximately 20 cm above the soil surface</tissue>
    </source>
</reference>
<dbReference type="AlphaFoldDB" id="A0A0A8YUW2"/>
<evidence type="ECO:0000313" key="1">
    <source>
        <dbReference type="EMBL" id="JAD26387.1"/>
    </source>
</evidence>
<dbReference type="EMBL" id="GBRH01271508">
    <property type="protein sequence ID" value="JAD26387.1"/>
    <property type="molecule type" value="Transcribed_RNA"/>
</dbReference>
<protein>
    <submittedName>
        <fullName evidence="1">Uncharacterized protein</fullName>
    </submittedName>
</protein>
<reference evidence="1" key="1">
    <citation type="submission" date="2014-09" db="EMBL/GenBank/DDBJ databases">
        <authorList>
            <person name="Magalhaes I.L.F."/>
            <person name="Oliveira U."/>
            <person name="Santos F.R."/>
            <person name="Vidigal T.H.D.A."/>
            <person name="Brescovit A.D."/>
            <person name="Santos A.J."/>
        </authorList>
    </citation>
    <scope>NUCLEOTIDE SEQUENCE</scope>
    <source>
        <tissue evidence="1">Shoot tissue taken approximately 20 cm above the soil surface</tissue>
    </source>
</reference>
<proteinExistence type="predicted"/>
<name>A0A0A8YUW2_ARUDO</name>
<sequence>MCDALNCDKTELLQQNSSLGKMLP</sequence>
<accession>A0A0A8YUW2</accession>